<dbReference type="EMBL" id="UINC01019213">
    <property type="protein sequence ID" value="SVA81247.1"/>
    <property type="molecule type" value="Genomic_DNA"/>
</dbReference>
<dbReference type="Gene3D" id="3.40.720.10">
    <property type="entry name" value="Alkaline Phosphatase, subunit A"/>
    <property type="match status" value="1"/>
</dbReference>
<dbReference type="InterPro" id="IPR017850">
    <property type="entry name" value="Alkaline_phosphatase_core_sf"/>
</dbReference>
<dbReference type="AlphaFoldDB" id="A0A381YXQ7"/>
<dbReference type="GO" id="GO:0004065">
    <property type="term" value="F:arylsulfatase activity"/>
    <property type="evidence" value="ECO:0007669"/>
    <property type="project" value="TreeGrafter"/>
</dbReference>
<dbReference type="CDD" id="cd16145">
    <property type="entry name" value="ARS_like"/>
    <property type="match status" value="1"/>
</dbReference>
<reference evidence="4" key="1">
    <citation type="submission" date="2018-05" db="EMBL/GenBank/DDBJ databases">
        <authorList>
            <person name="Lanie J.A."/>
            <person name="Ng W.-L."/>
            <person name="Kazmierczak K.M."/>
            <person name="Andrzejewski T.M."/>
            <person name="Davidsen T.M."/>
            <person name="Wayne K.J."/>
            <person name="Tettelin H."/>
            <person name="Glass J.I."/>
            <person name="Rusch D."/>
            <person name="Podicherti R."/>
            <person name="Tsui H.-C.T."/>
            <person name="Winkler M.E."/>
        </authorList>
    </citation>
    <scope>NUCLEOTIDE SEQUENCE</scope>
</reference>
<proteinExistence type="inferred from homology"/>
<dbReference type="InterPro" id="IPR050738">
    <property type="entry name" value="Sulfatase"/>
</dbReference>
<evidence type="ECO:0000313" key="4">
    <source>
        <dbReference type="EMBL" id="SVA81247.1"/>
    </source>
</evidence>
<protein>
    <recommendedName>
        <fullName evidence="3">Sulfatase N-terminal domain-containing protein</fullName>
    </recommendedName>
</protein>
<comment type="similarity">
    <text evidence="1">Belongs to the sulfatase family.</text>
</comment>
<dbReference type="InterPro" id="IPR000917">
    <property type="entry name" value="Sulfatase_N"/>
</dbReference>
<keyword evidence="2" id="KW-0378">Hydrolase</keyword>
<dbReference type="Gene3D" id="3.30.1120.10">
    <property type="match status" value="1"/>
</dbReference>
<sequence>MVLAIICGGHGCASQSAVEDVVSKAQIRPNIVYILADDLGYGDLGVYGQELISTPNIDRLAAGGMRFTQHYAGSTVCAPSRASLMSGLHTGHTYIRGNKPIFPEGQYPIPASRITIAEVLQDVGYKTAAIGKWGLGAPGTEGLPTRQGFDYFFGYNDQREAHSYYPDHLWRNEERVDLLKNEEGQRGTYSHDLLTDEVLTFLQEKTEEPFFLFIPYTIPHAALDVPDDSMVVYEGQFQEKPWEAQGSYIGQETPRTAYAAMVSRLDADIGRILRTLETQGLIDQTLVIFTSDNGPHQEAGADPIFFNSNGGLRGIKRDLYEGGIRVPMIAMWRGVIQENSVTDHISAFWDVMPTLCAIIGVDPPPDIDGISFLPTLLGESQVAHDYLYWEFHEQGGKQAIRMNIWKGVRLNVNDASPTPIELYDLSRDRQEAQDLSFDYPNIVTRIAQLMDEAHTPSDLFVFPGDDP</sequence>
<name>A0A381YXQ7_9ZZZZ</name>
<accession>A0A381YXQ7</accession>
<gene>
    <name evidence="4" type="ORF">METZ01_LOCUS134101</name>
</gene>
<dbReference type="SUPFAM" id="SSF53649">
    <property type="entry name" value="Alkaline phosphatase-like"/>
    <property type="match status" value="1"/>
</dbReference>
<evidence type="ECO:0000256" key="1">
    <source>
        <dbReference type="ARBA" id="ARBA00008779"/>
    </source>
</evidence>
<evidence type="ECO:0000256" key="2">
    <source>
        <dbReference type="ARBA" id="ARBA00022801"/>
    </source>
</evidence>
<evidence type="ECO:0000259" key="3">
    <source>
        <dbReference type="Pfam" id="PF00884"/>
    </source>
</evidence>
<organism evidence="4">
    <name type="scientific">marine metagenome</name>
    <dbReference type="NCBI Taxonomy" id="408172"/>
    <lineage>
        <taxon>unclassified sequences</taxon>
        <taxon>metagenomes</taxon>
        <taxon>ecological metagenomes</taxon>
    </lineage>
</organism>
<dbReference type="Pfam" id="PF00884">
    <property type="entry name" value="Sulfatase"/>
    <property type="match status" value="1"/>
</dbReference>
<dbReference type="PANTHER" id="PTHR42693">
    <property type="entry name" value="ARYLSULFATASE FAMILY MEMBER"/>
    <property type="match status" value="1"/>
</dbReference>
<dbReference type="PANTHER" id="PTHR42693:SF53">
    <property type="entry name" value="ENDO-4-O-SULFATASE"/>
    <property type="match status" value="1"/>
</dbReference>
<feature type="domain" description="Sulfatase N-terminal" evidence="3">
    <location>
        <begin position="29"/>
        <end position="360"/>
    </location>
</feature>